<evidence type="ECO:0000313" key="6">
    <source>
        <dbReference type="EMBL" id="KAH9644413.1"/>
    </source>
</evidence>
<evidence type="ECO:0000313" key="7">
    <source>
        <dbReference type="Proteomes" id="UP000814243"/>
    </source>
</evidence>
<feature type="transmembrane region" description="Helical" evidence="5">
    <location>
        <begin position="369"/>
        <end position="389"/>
    </location>
</feature>
<reference evidence="6" key="1">
    <citation type="journal article" date="2021" name="G3 (Bethesda)">
        <title>Genome and transcriptome analysis of the beet armyworm Spodoptera exigua reveals targets for pest control. .</title>
        <authorList>
            <person name="Simon S."/>
            <person name="Breeschoten T."/>
            <person name="Jansen H.J."/>
            <person name="Dirks R.P."/>
            <person name="Schranz M.E."/>
            <person name="Ros V.I.D."/>
        </authorList>
    </citation>
    <scope>NUCLEOTIDE SEQUENCE</scope>
    <source>
        <strain evidence="6">TB_SE_WUR_2020</strain>
    </source>
</reference>
<name>A0A922MWV5_SPOEX</name>
<dbReference type="SUPFAM" id="SSF103473">
    <property type="entry name" value="MFS general substrate transporter"/>
    <property type="match status" value="1"/>
</dbReference>
<feature type="transmembrane region" description="Helical" evidence="5">
    <location>
        <begin position="395"/>
        <end position="415"/>
    </location>
</feature>
<dbReference type="InterPro" id="IPR036259">
    <property type="entry name" value="MFS_trans_sf"/>
</dbReference>
<keyword evidence="2 5" id="KW-0812">Transmembrane</keyword>
<evidence type="ECO:0000256" key="2">
    <source>
        <dbReference type="ARBA" id="ARBA00022692"/>
    </source>
</evidence>
<dbReference type="Pfam" id="PF00083">
    <property type="entry name" value="Sugar_tr"/>
    <property type="match status" value="2"/>
</dbReference>
<evidence type="ECO:0000256" key="4">
    <source>
        <dbReference type="ARBA" id="ARBA00023136"/>
    </source>
</evidence>
<dbReference type="PANTHER" id="PTHR48021:SF1">
    <property type="entry name" value="GH07001P-RELATED"/>
    <property type="match status" value="1"/>
</dbReference>
<dbReference type="AlphaFoldDB" id="A0A922MWV5"/>
<keyword evidence="4 5" id="KW-0472">Membrane</keyword>
<feature type="transmembrane region" description="Helical" evidence="5">
    <location>
        <begin position="145"/>
        <end position="163"/>
    </location>
</feature>
<feature type="transmembrane region" description="Helical" evidence="5">
    <location>
        <begin position="12"/>
        <end position="34"/>
    </location>
</feature>
<proteinExistence type="predicted"/>
<dbReference type="Gene3D" id="1.20.1250.20">
    <property type="entry name" value="MFS general substrate transporter like domains"/>
    <property type="match status" value="2"/>
</dbReference>
<accession>A0A922MWV5</accession>
<dbReference type="InterPro" id="IPR005828">
    <property type="entry name" value="MFS_sugar_transport-like"/>
</dbReference>
<protein>
    <recommendedName>
        <fullName evidence="8">Major facilitator superfamily (MFS) profile domain-containing protein</fullName>
    </recommendedName>
</protein>
<keyword evidence="3 5" id="KW-1133">Transmembrane helix</keyword>
<evidence type="ECO:0000256" key="1">
    <source>
        <dbReference type="ARBA" id="ARBA00004370"/>
    </source>
</evidence>
<comment type="caution">
    <text evidence="6">The sequence shown here is derived from an EMBL/GenBank/DDBJ whole genome shotgun (WGS) entry which is preliminary data.</text>
</comment>
<dbReference type="GO" id="GO:0016020">
    <property type="term" value="C:membrane"/>
    <property type="evidence" value="ECO:0007669"/>
    <property type="project" value="UniProtKB-SubCell"/>
</dbReference>
<feature type="transmembrane region" description="Helical" evidence="5">
    <location>
        <begin position="293"/>
        <end position="321"/>
    </location>
</feature>
<dbReference type="Proteomes" id="UP000814243">
    <property type="component" value="Unassembled WGS sequence"/>
</dbReference>
<dbReference type="PANTHER" id="PTHR48021">
    <property type="match status" value="1"/>
</dbReference>
<feature type="transmembrane region" description="Helical" evidence="5">
    <location>
        <begin position="87"/>
        <end position="105"/>
    </location>
</feature>
<evidence type="ECO:0000256" key="5">
    <source>
        <dbReference type="SAM" id="Phobius"/>
    </source>
</evidence>
<feature type="transmembrane region" description="Helical" evidence="5">
    <location>
        <begin position="58"/>
        <end position="80"/>
    </location>
</feature>
<evidence type="ECO:0000256" key="3">
    <source>
        <dbReference type="ARBA" id="ARBA00022989"/>
    </source>
</evidence>
<feature type="transmembrane region" description="Helical" evidence="5">
    <location>
        <begin position="111"/>
        <end position="133"/>
    </location>
</feature>
<comment type="subcellular location">
    <subcellularLocation>
        <location evidence="1">Membrane</location>
    </subcellularLocation>
</comment>
<dbReference type="InterPro" id="IPR050549">
    <property type="entry name" value="MFS_Trehalose_Transporter"/>
</dbReference>
<gene>
    <name evidence="6" type="ORF">HF086_006441</name>
</gene>
<evidence type="ECO:0008006" key="8">
    <source>
        <dbReference type="Google" id="ProtNLM"/>
    </source>
</evidence>
<feature type="transmembrane region" description="Helical" evidence="5">
    <location>
        <begin position="250"/>
        <end position="272"/>
    </location>
</feature>
<feature type="transmembrane region" description="Helical" evidence="5">
    <location>
        <begin position="333"/>
        <end position="357"/>
    </location>
</feature>
<dbReference type="EMBL" id="JACEFF010000086">
    <property type="protein sequence ID" value="KAH9644413.1"/>
    <property type="molecule type" value="Genomic_DNA"/>
</dbReference>
<dbReference type="GO" id="GO:0022857">
    <property type="term" value="F:transmembrane transporter activity"/>
    <property type="evidence" value="ECO:0007669"/>
    <property type="project" value="InterPro"/>
</dbReference>
<sequence length="448" mass="49092">MEKEKVRTKELLIQVLATAIICFQACLTGFVVSWPSYTVGNFMSNETVLSRPMSSLDVSLLGSLPNIGGLIISPFCGYAFNTFGRKYATILFTLPYILTWLIISVTSSVPLVLASMCIGGIGIAGQNVAIIYISEIAHDSIRGGLTASSASGYFLGILVTYALGGNLGYMEDAAKSIAFYRQLDAKSKEVEAEIAKIRLQIDPRLETLLEGDNDPETLGELVEKKLGAPEERKSESAWKHFKKSKSSKRALMMVLIIMALTIMMGCVVLQVYAEPLFKEAAPTMPSNQCAIFLALDFLIASILCFLLILTSAGSGICTVLLGAQLQFHWAPAWFTVLLIYGFSFIFTLGCAVIPFVLTAEVFLPEVRSFCNSVVMAFTWVFNFLTLVIFHPLVEAIGLGPVFYFFSVVCFTGTIYSQFCIPETKGLSADAIQLLFLKGRRQSIKSIKK</sequence>
<organism evidence="6 7">
    <name type="scientific">Spodoptera exigua</name>
    <name type="common">Beet armyworm</name>
    <name type="synonym">Noctua fulgens</name>
    <dbReference type="NCBI Taxonomy" id="7107"/>
    <lineage>
        <taxon>Eukaryota</taxon>
        <taxon>Metazoa</taxon>
        <taxon>Ecdysozoa</taxon>
        <taxon>Arthropoda</taxon>
        <taxon>Hexapoda</taxon>
        <taxon>Insecta</taxon>
        <taxon>Pterygota</taxon>
        <taxon>Neoptera</taxon>
        <taxon>Endopterygota</taxon>
        <taxon>Lepidoptera</taxon>
        <taxon>Glossata</taxon>
        <taxon>Ditrysia</taxon>
        <taxon>Noctuoidea</taxon>
        <taxon>Noctuidae</taxon>
        <taxon>Amphipyrinae</taxon>
        <taxon>Spodoptera</taxon>
    </lineage>
</organism>